<dbReference type="SUPFAM" id="SSF82153">
    <property type="entry name" value="FAS1 domain"/>
    <property type="match status" value="1"/>
</dbReference>
<dbReference type="RefSeq" id="XP_005844594.1">
    <property type="nucleotide sequence ID" value="XM_005844532.1"/>
</dbReference>
<dbReference type="Gene3D" id="2.30.180.10">
    <property type="entry name" value="FAS1 domain"/>
    <property type="match status" value="1"/>
</dbReference>
<evidence type="ECO:0000313" key="2">
    <source>
        <dbReference type="EMBL" id="EFN52492.1"/>
    </source>
</evidence>
<evidence type="ECO:0000313" key="3">
    <source>
        <dbReference type="Proteomes" id="UP000008141"/>
    </source>
</evidence>
<feature type="chain" id="PRO_5003156417" description="FAS1 domain-containing protein" evidence="1">
    <location>
        <begin position="20"/>
        <end position="205"/>
    </location>
</feature>
<dbReference type="GeneID" id="17351804"/>
<keyword evidence="3" id="KW-1185">Reference proteome</keyword>
<keyword evidence="1" id="KW-0732">Signal</keyword>
<dbReference type="AlphaFoldDB" id="E1ZP79"/>
<protein>
    <recommendedName>
        <fullName evidence="4">FAS1 domain-containing protein</fullName>
    </recommendedName>
</protein>
<dbReference type="InParanoid" id="E1ZP79"/>
<dbReference type="KEGG" id="cvr:CHLNCDRAFT_138864"/>
<evidence type="ECO:0008006" key="4">
    <source>
        <dbReference type="Google" id="ProtNLM"/>
    </source>
</evidence>
<dbReference type="Proteomes" id="UP000008141">
    <property type="component" value="Unassembled WGS sequence"/>
</dbReference>
<dbReference type="InterPro" id="IPR036378">
    <property type="entry name" value="FAS1_dom_sf"/>
</dbReference>
<name>E1ZP79_CHLVA</name>
<proteinExistence type="predicted"/>
<reference evidence="2 3" key="1">
    <citation type="journal article" date="2010" name="Plant Cell">
        <title>The Chlorella variabilis NC64A genome reveals adaptation to photosymbiosis, coevolution with viruses, and cryptic sex.</title>
        <authorList>
            <person name="Blanc G."/>
            <person name="Duncan G."/>
            <person name="Agarkova I."/>
            <person name="Borodovsky M."/>
            <person name="Gurnon J."/>
            <person name="Kuo A."/>
            <person name="Lindquist E."/>
            <person name="Lucas S."/>
            <person name="Pangilinan J."/>
            <person name="Polle J."/>
            <person name="Salamov A."/>
            <person name="Terry A."/>
            <person name="Yamada T."/>
            <person name="Dunigan D.D."/>
            <person name="Grigoriev I.V."/>
            <person name="Claverie J.M."/>
            <person name="Van Etten J.L."/>
        </authorList>
    </citation>
    <scope>NUCLEOTIDE SEQUENCE [LARGE SCALE GENOMIC DNA]</scope>
    <source>
        <strain evidence="2 3">NC64A</strain>
    </source>
</reference>
<accession>E1ZP79</accession>
<dbReference type="EMBL" id="GL433856">
    <property type="protein sequence ID" value="EFN52492.1"/>
    <property type="molecule type" value="Genomic_DNA"/>
</dbReference>
<evidence type="ECO:0000256" key="1">
    <source>
        <dbReference type="SAM" id="SignalP"/>
    </source>
</evidence>
<dbReference type="OrthoDB" id="513905at2759"/>
<feature type="signal peptide" evidence="1">
    <location>
        <begin position="1"/>
        <end position="19"/>
    </location>
</feature>
<gene>
    <name evidence="2" type="ORF">CHLNCDRAFT_138864</name>
</gene>
<sequence length="205" mass="21728">MGLGSLLVLLPLLFPGAAAARHLSQGPVTDGQPACRTVAEWAAATGHTYFAESVQTFAPELYDDAFSDPAWVGTIFSLTNAVLDMSGQLDDLGDFRGVMGRAANDSAYFDGMRQIILYHIHPDEALTEAELVYTAARGGNLTTALPGHDLGLEPLVGPQGTTLLLVPEDPVLTNLIGKPRVVKPDVTAGQAIVHELDMVLLPVLE</sequence>
<organism evidence="3">
    <name type="scientific">Chlorella variabilis</name>
    <name type="common">Green alga</name>
    <dbReference type="NCBI Taxonomy" id="554065"/>
    <lineage>
        <taxon>Eukaryota</taxon>
        <taxon>Viridiplantae</taxon>
        <taxon>Chlorophyta</taxon>
        <taxon>core chlorophytes</taxon>
        <taxon>Trebouxiophyceae</taxon>
        <taxon>Chlorellales</taxon>
        <taxon>Chlorellaceae</taxon>
        <taxon>Chlorella clade</taxon>
        <taxon>Chlorella</taxon>
    </lineage>
</organism>